<feature type="domain" description="KRAB" evidence="10">
    <location>
        <begin position="196"/>
        <end position="268"/>
    </location>
</feature>
<dbReference type="InterPro" id="IPR036236">
    <property type="entry name" value="Znf_C2H2_sf"/>
</dbReference>
<feature type="domain" description="C2H2-type" evidence="9">
    <location>
        <begin position="604"/>
        <end position="631"/>
    </location>
</feature>
<feature type="domain" description="C2H2-type" evidence="9">
    <location>
        <begin position="434"/>
        <end position="461"/>
    </location>
</feature>
<organism evidence="11 12">
    <name type="scientific">Podarcis lilfordi</name>
    <name type="common">Lilford's wall lizard</name>
    <dbReference type="NCBI Taxonomy" id="74358"/>
    <lineage>
        <taxon>Eukaryota</taxon>
        <taxon>Metazoa</taxon>
        <taxon>Chordata</taxon>
        <taxon>Craniata</taxon>
        <taxon>Vertebrata</taxon>
        <taxon>Euteleostomi</taxon>
        <taxon>Lepidosauria</taxon>
        <taxon>Squamata</taxon>
        <taxon>Bifurcata</taxon>
        <taxon>Unidentata</taxon>
        <taxon>Episquamata</taxon>
        <taxon>Laterata</taxon>
        <taxon>Lacertibaenia</taxon>
        <taxon>Lacertidae</taxon>
        <taxon>Podarcis</taxon>
    </lineage>
</organism>
<accession>A0AA35P156</accession>
<dbReference type="FunFam" id="3.30.160.60:FF:000446">
    <property type="entry name" value="Zinc finger protein"/>
    <property type="match status" value="1"/>
</dbReference>
<dbReference type="Gene3D" id="6.10.140.140">
    <property type="match status" value="1"/>
</dbReference>
<dbReference type="FunFam" id="3.30.160.60:FF:000295">
    <property type="entry name" value="zinc finger protein 19"/>
    <property type="match status" value="1"/>
</dbReference>
<keyword evidence="4 7" id="KW-0863">Zinc-finger</keyword>
<dbReference type="PROSITE" id="PS50805">
    <property type="entry name" value="KRAB"/>
    <property type="match status" value="1"/>
</dbReference>
<evidence type="ECO:0000313" key="11">
    <source>
        <dbReference type="EMBL" id="CAI5768473.1"/>
    </source>
</evidence>
<keyword evidence="6" id="KW-0539">Nucleus</keyword>
<evidence type="ECO:0000256" key="6">
    <source>
        <dbReference type="ARBA" id="ARBA00023242"/>
    </source>
</evidence>
<dbReference type="AlphaFoldDB" id="A0AA35P156"/>
<dbReference type="PANTHER" id="PTHR23234:SF8">
    <property type="entry name" value="C2H2-TYPE DOMAIN-CONTAINING PROTEIN"/>
    <property type="match status" value="1"/>
</dbReference>
<dbReference type="PANTHER" id="PTHR23234">
    <property type="entry name" value="ZNF44 PROTEIN"/>
    <property type="match status" value="1"/>
</dbReference>
<dbReference type="Pfam" id="PF00096">
    <property type="entry name" value="zf-C2H2"/>
    <property type="match status" value="8"/>
</dbReference>
<dbReference type="InterPro" id="IPR050758">
    <property type="entry name" value="Znf_C2H2-type"/>
</dbReference>
<dbReference type="Pfam" id="PF01352">
    <property type="entry name" value="KRAB"/>
    <property type="match status" value="1"/>
</dbReference>
<keyword evidence="2" id="KW-0479">Metal-binding</keyword>
<feature type="region of interest" description="Disordered" evidence="8">
    <location>
        <begin position="256"/>
        <end position="329"/>
    </location>
</feature>
<dbReference type="FunFam" id="3.30.160.60:FF:000625">
    <property type="entry name" value="Zinc finger protein 536"/>
    <property type="match status" value="1"/>
</dbReference>
<name>A0AA35P156_9SAUR</name>
<proteinExistence type="predicted"/>
<keyword evidence="12" id="KW-1185">Reference proteome</keyword>
<feature type="domain" description="C2H2-type" evidence="9">
    <location>
        <begin position="520"/>
        <end position="547"/>
    </location>
</feature>
<dbReference type="InterPro" id="IPR001909">
    <property type="entry name" value="KRAB"/>
</dbReference>
<dbReference type="CDD" id="cd07765">
    <property type="entry name" value="KRAB_A-box"/>
    <property type="match status" value="1"/>
</dbReference>
<feature type="domain" description="C2H2-type" evidence="9">
    <location>
        <begin position="632"/>
        <end position="659"/>
    </location>
</feature>
<dbReference type="SMART" id="SM00355">
    <property type="entry name" value="ZnF_C2H2"/>
    <property type="match status" value="8"/>
</dbReference>
<evidence type="ECO:0000256" key="1">
    <source>
        <dbReference type="ARBA" id="ARBA00004123"/>
    </source>
</evidence>
<dbReference type="Proteomes" id="UP001178461">
    <property type="component" value="Chromosome 2"/>
</dbReference>
<feature type="domain" description="C2H2-type" evidence="9">
    <location>
        <begin position="576"/>
        <end position="603"/>
    </location>
</feature>
<dbReference type="InterPro" id="IPR013087">
    <property type="entry name" value="Znf_C2H2_type"/>
</dbReference>
<evidence type="ECO:0000313" key="12">
    <source>
        <dbReference type="Proteomes" id="UP001178461"/>
    </source>
</evidence>
<feature type="compositionally biased region" description="Acidic residues" evidence="8">
    <location>
        <begin position="362"/>
        <end position="373"/>
    </location>
</feature>
<evidence type="ECO:0000256" key="4">
    <source>
        <dbReference type="ARBA" id="ARBA00022771"/>
    </source>
</evidence>
<dbReference type="SMART" id="SM00349">
    <property type="entry name" value="KRAB"/>
    <property type="match status" value="1"/>
</dbReference>
<evidence type="ECO:0000259" key="10">
    <source>
        <dbReference type="PROSITE" id="PS50805"/>
    </source>
</evidence>
<dbReference type="PROSITE" id="PS00028">
    <property type="entry name" value="ZINC_FINGER_C2H2_1"/>
    <property type="match status" value="8"/>
</dbReference>
<feature type="region of interest" description="Disordered" evidence="8">
    <location>
        <begin position="361"/>
        <end position="421"/>
    </location>
</feature>
<evidence type="ECO:0000256" key="8">
    <source>
        <dbReference type="SAM" id="MobiDB-lite"/>
    </source>
</evidence>
<feature type="domain" description="C2H2-type" evidence="9">
    <location>
        <begin position="548"/>
        <end position="575"/>
    </location>
</feature>
<feature type="domain" description="C2H2-type" evidence="9">
    <location>
        <begin position="490"/>
        <end position="517"/>
    </location>
</feature>
<evidence type="ECO:0000256" key="5">
    <source>
        <dbReference type="ARBA" id="ARBA00022833"/>
    </source>
</evidence>
<evidence type="ECO:0000256" key="3">
    <source>
        <dbReference type="ARBA" id="ARBA00022737"/>
    </source>
</evidence>
<protein>
    <submittedName>
        <fullName evidence="11">Zinc finger protein 773-like</fullName>
    </submittedName>
</protein>
<feature type="compositionally biased region" description="Basic and acidic residues" evidence="8">
    <location>
        <begin position="284"/>
        <end position="295"/>
    </location>
</feature>
<evidence type="ECO:0000256" key="2">
    <source>
        <dbReference type="ARBA" id="ARBA00022723"/>
    </source>
</evidence>
<dbReference type="GO" id="GO:0006355">
    <property type="term" value="P:regulation of DNA-templated transcription"/>
    <property type="evidence" value="ECO:0007669"/>
    <property type="project" value="InterPro"/>
</dbReference>
<evidence type="ECO:0000256" key="7">
    <source>
        <dbReference type="PROSITE-ProRule" id="PRU00042"/>
    </source>
</evidence>
<dbReference type="SUPFAM" id="SSF109640">
    <property type="entry name" value="KRAB domain (Kruppel-associated box)"/>
    <property type="match status" value="1"/>
</dbReference>
<dbReference type="InterPro" id="IPR036051">
    <property type="entry name" value="KRAB_dom_sf"/>
</dbReference>
<gene>
    <name evidence="11" type="ORF">PODLI_1B041537</name>
</gene>
<dbReference type="SUPFAM" id="SSF57667">
    <property type="entry name" value="beta-beta-alpha zinc fingers"/>
    <property type="match status" value="5"/>
</dbReference>
<dbReference type="EMBL" id="OX395127">
    <property type="protein sequence ID" value="CAI5768473.1"/>
    <property type="molecule type" value="Genomic_DNA"/>
</dbReference>
<dbReference type="PROSITE" id="PS50157">
    <property type="entry name" value="ZINC_FINGER_C2H2_2"/>
    <property type="match status" value="8"/>
</dbReference>
<comment type="subcellular location">
    <subcellularLocation>
        <location evidence="1">Nucleus</location>
    </subcellularLocation>
</comment>
<evidence type="ECO:0000259" key="9">
    <source>
        <dbReference type="PROSITE" id="PS50157"/>
    </source>
</evidence>
<keyword evidence="3" id="KW-0677">Repeat</keyword>
<keyword evidence="5" id="KW-0862">Zinc</keyword>
<reference evidence="11" key="1">
    <citation type="submission" date="2022-12" db="EMBL/GenBank/DDBJ databases">
        <authorList>
            <person name="Alioto T."/>
            <person name="Alioto T."/>
            <person name="Gomez Garrido J."/>
        </authorList>
    </citation>
    <scope>NUCLEOTIDE SEQUENCE</scope>
</reference>
<dbReference type="GO" id="GO:0008270">
    <property type="term" value="F:zinc ion binding"/>
    <property type="evidence" value="ECO:0007669"/>
    <property type="project" value="UniProtKB-KW"/>
</dbReference>
<feature type="domain" description="C2H2-type" evidence="9">
    <location>
        <begin position="462"/>
        <end position="489"/>
    </location>
</feature>
<dbReference type="Gene3D" id="3.30.160.60">
    <property type="entry name" value="Classic Zinc Finger"/>
    <property type="match status" value="8"/>
</dbReference>
<dbReference type="FunFam" id="3.30.160.60:FF:002343">
    <property type="entry name" value="Zinc finger protein 33A"/>
    <property type="match status" value="5"/>
</dbReference>
<sequence length="752" mass="83398">MRAEQGDPLAVGLQLEAALENQVKTEDSQDVVGPKAVAVDLSAAQAGSSRGCWERNGAAVVLSEEDAIPLDAPLHQMLNSTWPTKEQPLAEEMQSFVARLSDGEACIPTAGLAKDFLMKKQEEDDQVAFMDVAADSSQAGAPSDILQRPLFRVMAQENDGDTDFLGGELFAEISHGSSSFCAGIETDAMDSDQGPVTFEEVAVHFTEGEWGLLDPDQRALYRDVMVENYGNVASLEGPPVPKPDLISWLEEKEEIFDQNSEEGEQPTVADLWGSEHSGGPAEVAPKESEMEEPKENVGNGREAETPEGNQPRETWQKESADNATGTSLSIEDSQDEGILLEEPLEAQPGGSQEGISFVAEAAESDGWESESEWEPYGVLSDDTEDEDNVGDRGGLEQNGDDQTEEDWRDKPNCQGSDFNGLPAPAKVYKGKRKNQCKVCGKSFTRKASLKVHQRIHTGEKPYKCTVCSKGFCDKTSFLRHQRIHTGEKPYKCPECGKSFNRTTNLITHQKTHVETREKTFHCSSCSKSFYNKYSLKTHWRSHTGEKPYKCSSCSKSFCDKSNLEAHWRVHTGERPFECTECGKSFSDRRTLLRHQRIHTGEKPYKCTECGKSFNDLATLLRHQKIHTGEKPYRCTECGKSFNQSSHLIRHQNTHDAQRHKGRSRKAKAAVGANIFLDITQSFTPESIGFTQENYYGYAHPAETFHWPITSYAPSAEAGEGGVPNLWTIEETSVGDQAILVMKELTEDRTLTL</sequence>